<dbReference type="PANTHER" id="PTHR23502">
    <property type="entry name" value="MAJOR FACILITATOR SUPERFAMILY"/>
    <property type="match status" value="1"/>
</dbReference>
<gene>
    <name evidence="7" type="ORF">A1O9_08355</name>
</gene>
<name>A0A072PJ93_9EURO</name>
<dbReference type="InterPro" id="IPR020846">
    <property type="entry name" value="MFS_dom"/>
</dbReference>
<evidence type="ECO:0000256" key="1">
    <source>
        <dbReference type="ARBA" id="ARBA00004141"/>
    </source>
</evidence>
<evidence type="ECO:0000256" key="2">
    <source>
        <dbReference type="ARBA" id="ARBA00022692"/>
    </source>
</evidence>
<reference evidence="7 8" key="1">
    <citation type="submission" date="2013-03" db="EMBL/GenBank/DDBJ databases">
        <title>The Genome Sequence of Exophiala aquamarina CBS 119918.</title>
        <authorList>
            <consortium name="The Broad Institute Genomics Platform"/>
            <person name="Cuomo C."/>
            <person name="de Hoog S."/>
            <person name="Gorbushina A."/>
            <person name="Walker B."/>
            <person name="Young S.K."/>
            <person name="Zeng Q."/>
            <person name="Gargeya S."/>
            <person name="Fitzgerald M."/>
            <person name="Haas B."/>
            <person name="Abouelleil A."/>
            <person name="Allen A.W."/>
            <person name="Alvarado L."/>
            <person name="Arachchi H.M."/>
            <person name="Berlin A.M."/>
            <person name="Chapman S.B."/>
            <person name="Gainer-Dewar J."/>
            <person name="Goldberg J."/>
            <person name="Griggs A."/>
            <person name="Gujja S."/>
            <person name="Hansen M."/>
            <person name="Howarth C."/>
            <person name="Imamovic A."/>
            <person name="Ireland A."/>
            <person name="Larimer J."/>
            <person name="McCowan C."/>
            <person name="Murphy C."/>
            <person name="Pearson M."/>
            <person name="Poon T.W."/>
            <person name="Priest M."/>
            <person name="Roberts A."/>
            <person name="Saif S."/>
            <person name="Shea T."/>
            <person name="Sisk P."/>
            <person name="Sykes S."/>
            <person name="Wortman J."/>
            <person name="Nusbaum C."/>
            <person name="Birren B."/>
        </authorList>
    </citation>
    <scope>NUCLEOTIDE SEQUENCE [LARGE SCALE GENOMIC DNA]</scope>
    <source>
        <strain evidence="7 8">CBS 119918</strain>
    </source>
</reference>
<feature type="transmembrane region" description="Helical" evidence="5">
    <location>
        <begin position="115"/>
        <end position="138"/>
    </location>
</feature>
<dbReference type="PANTHER" id="PTHR23502:SF50">
    <property type="entry name" value="TRANSPORTER, PUTATIVE (AFU_ORTHOLOGUE AFUA_5G00430)-RELATED"/>
    <property type="match status" value="1"/>
</dbReference>
<dbReference type="HOGENOM" id="CLU_008455_13_3_1"/>
<protein>
    <recommendedName>
        <fullName evidence="6">Major facilitator superfamily (MFS) profile domain-containing protein</fullName>
    </recommendedName>
</protein>
<feature type="transmembrane region" description="Helical" evidence="5">
    <location>
        <begin position="147"/>
        <end position="168"/>
    </location>
</feature>
<feature type="transmembrane region" description="Helical" evidence="5">
    <location>
        <begin position="371"/>
        <end position="390"/>
    </location>
</feature>
<keyword evidence="3 5" id="KW-1133">Transmembrane helix</keyword>
<proteinExistence type="predicted"/>
<dbReference type="InterPro" id="IPR011701">
    <property type="entry name" value="MFS"/>
</dbReference>
<dbReference type="PROSITE" id="PS50850">
    <property type="entry name" value="MFS"/>
    <property type="match status" value="1"/>
</dbReference>
<feature type="domain" description="Major facilitator superfamily (MFS) profile" evidence="6">
    <location>
        <begin position="19"/>
        <end position="506"/>
    </location>
</feature>
<dbReference type="EMBL" id="AMGV01000007">
    <property type="protein sequence ID" value="KEF55605.1"/>
    <property type="molecule type" value="Genomic_DNA"/>
</dbReference>
<dbReference type="Pfam" id="PF07690">
    <property type="entry name" value="MFS_1"/>
    <property type="match status" value="1"/>
</dbReference>
<keyword evidence="2 5" id="KW-0812">Transmembrane</keyword>
<feature type="transmembrane region" description="Helical" evidence="5">
    <location>
        <begin position="86"/>
        <end position="103"/>
    </location>
</feature>
<keyword evidence="8" id="KW-1185">Reference proteome</keyword>
<dbReference type="Proteomes" id="UP000027920">
    <property type="component" value="Unassembled WGS sequence"/>
</dbReference>
<feature type="transmembrane region" description="Helical" evidence="5">
    <location>
        <begin position="174"/>
        <end position="194"/>
    </location>
</feature>
<feature type="transmembrane region" description="Helical" evidence="5">
    <location>
        <begin position="328"/>
        <end position="350"/>
    </location>
</feature>
<sequence length="506" mass="56595">MTFTQADVLQNWKLGRKALNFGLVLTVTLVVFTALSVQVIVWQQLVVSLNVTFKQLNNSQSIFCAGLAMGTVVFMPFAIKYGRRPVYIISTAIVFAMSVWSSRMDTLWELYLTNLIMGLAGATNEAIIGCTIADLFFVHQRATMNGIYLLTVVAGNFLTPMLAGVHATASGWRWVYYVLSIFTGFVFLAFIFLYEETKYIPLSEGQQSITVASSEVPSQTAIEREGGSMVTEPAKAEAEESLYQIDTGIQIDDTVPLASWKQRLSSTRPTDESLRELFYRPVLIMFRLPIVAFAAFQYSVALCWLVNIIVVLNMVFPYPPYNFTPAQVGYMCLGPFTGFMIGTLYGGPLTDKAIVWFAKRNHGYYEPEMRLYLLHLPCVLTAAGIIMFGVTTAKGMHWIVPAIGGAIYAAGGIAYGDNILTYVIDSHKLLAGEAFVTISFWRNLLIIVMAQIRIPWMIGMGLQNMFILSGFLSLALTFLYVPMIYLGKRTRRASAKWYYQMAENRI</sequence>
<evidence type="ECO:0000313" key="8">
    <source>
        <dbReference type="Proteomes" id="UP000027920"/>
    </source>
</evidence>
<feature type="transmembrane region" description="Helical" evidence="5">
    <location>
        <begin position="290"/>
        <end position="316"/>
    </location>
</feature>
<dbReference type="GO" id="GO:0022857">
    <property type="term" value="F:transmembrane transporter activity"/>
    <property type="evidence" value="ECO:0007669"/>
    <property type="project" value="InterPro"/>
</dbReference>
<dbReference type="VEuPathDB" id="FungiDB:A1O9_08355"/>
<keyword evidence="4 5" id="KW-0472">Membrane</keyword>
<evidence type="ECO:0000259" key="6">
    <source>
        <dbReference type="PROSITE" id="PS50850"/>
    </source>
</evidence>
<evidence type="ECO:0000313" key="7">
    <source>
        <dbReference type="EMBL" id="KEF55605.1"/>
    </source>
</evidence>
<feature type="transmembrane region" description="Helical" evidence="5">
    <location>
        <begin position="60"/>
        <end position="79"/>
    </location>
</feature>
<accession>A0A072PJ93</accession>
<dbReference type="RefSeq" id="XP_013258195.1">
    <property type="nucleotide sequence ID" value="XM_013402741.1"/>
</dbReference>
<dbReference type="AlphaFoldDB" id="A0A072PJ93"/>
<dbReference type="GeneID" id="25283268"/>
<organism evidence="7 8">
    <name type="scientific">Exophiala aquamarina CBS 119918</name>
    <dbReference type="NCBI Taxonomy" id="1182545"/>
    <lineage>
        <taxon>Eukaryota</taxon>
        <taxon>Fungi</taxon>
        <taxon>Dikarya</taxon>
        <taxon>Ascomycota</taxon>
        <taxon>Pezizomycotina</taxon>
        <taxon>Eurotiomycetes</taxon>
        <taxon>Chaetothyriomycetidae</taxon>
        <taxon>Chaetothyriales</taxon>
        <taxon>Herpotrichiellaceae</taxon>
        <taxon>Exophiala</taxon>
    </lineage>
</organism>
<feature type="transmembrane region" description="Helical" evidence="5">
    <location>
        <begin position="466"/>
        <end position="486"/>
    </location>
</feature>
<dbReference type="SUPFAM" id="SSF103473">
    <property type="entry name" value="MFS general substrate transporter"/>
    <property type="match status" value="1"/>
</dbReference>
<comment type="caution">
    <text evidence="7">The sequence shown here is derived from an EMBL/GenBank/DDBJ whole genome shotgun (WGS) entry which is preliminary data.</text>
</comment>
<feature type="transmembrane region" description="Helical" evidence="5">
    <location>
        <begin position="429"/>
        <end position="454"/>
    </location>
</feature>
<evidence type="ECO:0000256" key="3">
    <source>
        <dbReference type="ARBA" id="ARBA00022989"/>
    </source>
</evidence>
<dbReference type="OrthoDB" id="5215911at2759"/>
<feature type="transmembrane region" description="Helical" evidence="5">
    <location>
        <begin position="21"/>
        <end position="40"/>
    </location>
</feature>
<dbReference type="InterPro" id="IPR036259">
    <property type="entry name" value="MFS_trans_sf"/>
</dbReference>
<dbReference type="GO" id="GO:0005886">
    <property type="term" value="C:plasma membrane"/>
    <property type="evidence" value="ECO:0007669"/>
    <property type="project" value="TreeGrafter"/>
</dbReference>
<comment type="subcellular location">
    <subcellularLocation>
        <location evidence="1">Membrane</location>
        <topology evidence="1">Multi-pass membrane protein</topology>
    </subcellularLocation>
</comment>
<evidence type="ECO:0000256" key="5">
    <source>
        <dbReference type="SAM" id="Phobius"/>
    </source>
</evidence>
<feature type="transmembrane region" description="Helical" evidence="5">
    <location>
        <begin position="396"/>
        <end position="417"/>
    </location>
</feature>
<dbReference type="Gene3D" id="1.20.1250.20">
    <property type="entry name" value="MFS general substrate transporter like domains"/>
    <property type="match status" value="1"/>
</dbReference>
<evidence type="ECO:0000256" key="4">
    <source>
        <dbReference type="ARBA" id="ARBA00023136"/>
    </source>
</evidence>